<name>A0A024TX58_9STRA</name>
<dbReference type="VEuPathDB" id="FungiDB:H310_08693"/>
<feature type="transmembrane region" description="Helical" evidence="1">
    <location>
        <begin position="182"/>
        <end position="201"/>
    </location>
</feature>
<protein>
    <submittedName>
        <fullName evidence="2">Uncharacterized protein</fullName>
    </submittedName>
</protein>
<dbReference type="STRING" id="157072.A0A024TX58"/>
<sequence>MMTVPDDGSIPSRVLREAVLRKLEGRVSALVHGKNYLVDKKAFMAHLSQDSLTRTFLQAGVVAIANPYASPKTVSSVLSAWSLSFWRAISYTTVTRVLEDISVHYLRPRIAGALMKDVAKSSLRKYARYQRDKTIAASLIFHTTFRAAILPNMSVLLVEAVVDMYRLPTHRWSAFLQRSVGRFLAALAYTSIGAALATLIAPGEWTRIGANLGEAFAYGHLGMQTLMCKDIVPVAGFFWRVTNYHTMYLEV</sequence>
<dbReference type="EMBL" id="KI913969">
    <property type="protein sequence ID" value="ETV98569.1"/>
    <property type="molecule type" value="Genomic_DNA"/>
</dbReference>
<evidence type="ECO:0000313" key="2">
    <source>
        <dbReference type="EMBL" id="ETV98569.1"/>
    </source>
</evidence>
<reference evidence="2" key="1">
    <citation type="submission" date="2013-12" db="EMBL/GenBank/DDBJ databases">
        <title>The Genome Sequence of Aphanomyces invadans NJM9701.</title>
        <authorList>
            <consortium name="The Broad Institute Genomics Platform"/>
            <person name="Russ C."/>
            <person name="Tyler B."/>
            <person name="van West P."/>
            <person name="Dieguez-Uribeondo J."/>
            <person name="Young S.K."/>
            <person name="Zeng Q."/>
            <person name="Gargeya S."/>
            <person name="Fitzgerald M."/>
            <person name="Abouelleil A."/>
            <person name="Alvarado L."/>
            <person name="Chapman S.B."/>
            <person name="Gainer-Dewar J."/>
            <person name="Goldberg J."/>
            <person name="Griggs A."/>
            <person name="Gujja S."/>
            <person name="Hansen M."/>
            <person name="Howarth C."/>
            <person name="Imamovic A."/>
            <person name="Ireland A."/>
            <person name="Larimer J."/>
            <person name="McCowan C."/>
            <person name="Murphy C."/>
            <person name="Pearson M."/>
            <person name="Poon T.W."/>
            <person name="Priest M."/>
            <person name="Roberts A."/>
            <person name="Saif S."/>
            <person name="Shea T."/>
            <person name="Sykes S."/>
            <person name="Wortman J."/>
            <person name="Nusbaum C."/>
            <person name="Birren B."/>
        </authorList>
    </citation>
    <scope>NUCLEOTIDE SEQUENCE [LARGE SCALE GENOMIC DNA]</scope>
    <source>
        <strain evidence="2">NJM9701</strain>
    </source>
</reference>
<proteinExistence type="predicted"/>
<dbReference type="OrthoDB" id="68031at2759"/>
<dbReference type="RefSeq" id="XP_008872766.1">
    <property type="nucleotide sequence ID" value="XM_008874544.1"/>
</dbReference>
<keyword evidence="1" id="KW-0812">Transmembrane</keyword>
<keyword evidence="1" id="KW-1133">Transmembrane helix</keyword>
<dbReference type="AlphaFoldDB" id="A0A024TX58"/>
<evidence type="ECO:0000256" key="1">
    <source>
        <dbReference type="SAM" id="Phobius"/>
    </source>
</evidence>
<dbReference type="PANTHER" id="PTHR36074">
    <property type="entry name" value="ISOPENTENYL-DIPHOSPHATE DELTA-ISOMERASE"/>
    <property type="match status" value="1"/>
</dbReference>
<dbReference type="PANTHER" id="PTHR36074:SF1">
    <property type="entry name" value="ISOPENTENYL-DIPHOSPHATE DELTA-ISOMERASE"/>
    <property type="match status" value="1"/>
</dbReference>
<keyword evidence="1" id="KW-0472">Membrane</keyword>
<dbReference type="GeneID" id="20085743"/>
<dbReference type="eggNOG" id="ENOG502SZDH">
    <property type="taxonomic scope" value="Eukaryota"/>
</dbReference>
<organism evidence="2">
    <name type="scientific">Aphanomyces invadans</name>
    <dbReference type="NCBI Taxonomy" id="157072"/>
    <lineage>
        <taxon>Eukaryota</taxon>
        <taxon>Sar</taxon>
        <taxon>Stramenopiles</taxon>
        <taxon>Oomycota</taxon>
        <taxon>Saprolegniomycetes</taxon>
        <taxon>Saprolegniales</taxon>
        <taxon>Verrucalvaceae</taxon>
        <taxon>Aphanomyces</taxon>
    </lineage>
</organism>
<accession>A0A024TX58</accession>
<gene>
    <name evidence="2" type="ORF">H310_08693</name>
</gene>